<dbReference type="GO" id="GO:0001681">
    <property type="term" value="F:sialate O-acetylesterase activity"/>
    <property type="evidence" value="ECO:0007669"/>
    <property type="project" value="UniProtKB-EC"/>
</dbReference>
<dbReference type="InterPro" id="IPR039329">
    <property type="entry name" value="SIAE"/>
</dbReference>
<dbReference type="Proteomes" id="UP000578697">
    <property type="component" value="Unassembled WGS sequence"/>
</dbReference>
<dbReference type="InterPro" id="IPR036514">
    <property type="entry name" value="SGNH_hydro_sf"/>
</dbReference>
<evidence type="ECO:0000313" key="3">
    <source>
        <dbReference type="EMBL" id="MBB5219529.1"/>
    </source>
</evidence>
<dbReference type="RefSeq" id="WP_184652956.1">
    <property type="nucleotide sequence ID" value="NZ_JACHFR010000003.1"/>
</dbReference>
<dbReference type="EMBL" id="JACHFR010000003">
    <property type="protein sequence ID" value="MBB5219529.1"/>
    <property type="molecule type" value="Genomic_DNA"/>
</dbReference>
<dbReference type="Pfam" id="PF03629">
    <property type="entry name" value="SASA"/>
    <property type="match status" value="1"/>
</dbReference>
<proteinExistence type="predicted"/>
<organism evidence="3 4">
    <name type="scientific">Treponema rectale</name>
    <dbReference type="NCBI Taxonomy" id="744512"/>
    <lineage>
        <taxon>Bacteria</taxon>
        <taxon>Pseudomonadati</taxon>
        <taxon>Spirochaetota</taxon>
        <taxon>Spirochaetia</taxon>
        <taxon>Spirochaetales</taxon>
        <taxon>Treponemataceae</taxon>
        <taxon>Treponema</taxon>
    </lineage>
</organism>
<evidence type="ECO:0000259" key="2">
    <source>
        <dbReference type="Pfam" id="PF03629"/>
    </source>
</evidence>
<name>A0A840SA08_9SPIR</name>
<keyword evidence="4" id="KW-1185">Reference proteome</keyword>
<dbReference type="GO" id="GO:0005975">
    <property type="term" value="P:carbohydrate metabolic process"/>
    <property type="evidence" value="ECO:0007669"/>
    <property type="project" value="TreeGrafter"/>
</dbReference>
<keyword evidence="1 3" id="KW-0378">Hydrolase</keyword>
<dbReference type="InterPro" id="IPR005181">
    <property type="entry name" value="SASA"/>
</dbReference>
<dbReference type="PANTHER" id="PTHR22901">
    <property type="entry name" value="SIALATE O-ACETYLESTERASE"/>
    <property type="match status" value="1"/>
</dbReference>
<feature type="domain" description="Sialate O-acetylesterase" evidence="2">
    <location>
        <begin position="279"/>
        <end position="388"/>
    </location>
</feature>
<dbReference type="Gene3D" id="3.40.50.1110">
    <property type="entry name" value="SGNH hydrolase"/>
    <property type="match status" value="1"/>
</dbReference>
<sequence>MRYFTVSAVFSDYCVLQRDRDLCIFGYSSGFDGEMVKCVLKSGGNILSSSESRIDSEKWTVTLPGTGACNECTLEVSCGGVVKIFNHVAVGEVWIAGGQSNMEFEIGSCTEKDDAFSESGDDGVRFYYTQKIGWLDESFYNKEKETHWETYSSDKKKHWSAIGYFFARKIARKLGVTVGIIGCNWGGTSATSWIDLQSLRKEKYLDVYFEPYEKESAGKSVEEQCRIFDEYTAYHDEWQKKCDALYKENPSIEWQEVIDIIGPCEWPGPKVCKNPLRPAGLYECMVSRIMPYTVKGVIYYQGESDDKHSFLYEKLFTLLIKKWREYFNSPELPFIFVQLPEHRYAADRDFKNWCIIRENQMKVRNFVRNTFMVSALDQGEYNDIHPKHKKVLALRMADCALVNCYGTDEKKETENPAFESCTVEKNRIRIVIKRSGTGLEIREDKKELQHLIEMEKVQGNEVPEDFTGVEIAGADKKFYPAAVKLSGVRKNIIEAESPQVPEPVYIRYAWYNYGPVTVFSREGLPLCPFRNYSESVEETESAGIQQVMEL</sequence>
<protein>
    <submittedName>
        <fullName evidence="3">Sialate O-acetylesterase</fullName>
        <ecNumber evidence="3">3.1.1.53</ecNumber>
    </submittedName>
</protein>
<comment type="caution">
    <text evidence="3">The sequence shown here is derived from an EMBL/GenBank/DDBJ whole genome shotgun (WGS) entry which is preliminary data.</text>
</comment>
<evidence type="ECO:0000313" key="4">
    <source>
        <dbReference type="Proteomes" id="UP000578697"/>
    </source>
</evidence>
<dbReference type="EC" id="3.1.1.53" evidence="3"/>
<dbReference type="AlphaFoldDB" id="A0A840SA08"/>
<dbReference type="PANTHER" id="PTHR22901:SF0">
    <property type="entry name" value="SIALATE O-ACETYLESTERASE"/>
    <property type="match status" value="1"/>
</dbReference>
<dbReference type="SUPFAM" id="SSF52266">
    <property type="entry name" value="SGNH hydrolase"/>
    <property type="match status" value="1"/>
</dbReference>
<accession>A0A840SA08</accession>
<reference evidence="3 4" key="1">
    <citation type="submission" date="2020-08" db="EMBL/GenBank/DDBJ databases">
        <title>Genomic Encyclopedia of Type Strains, Phase IV (KMG-IV): sequencing the most valuable type-strain genomes for metagenomic binning, comparative biology and taxonomic classification.</title>
        <authorList>
            <person name="Goeker M."/>
        </authorList>
    </citation>
    <scope>NUCLEOTIDE SEQUENCE [LARGE SCALE GENOMIC DNA]</scope>
    <source>
        <strain evidence="3 4">DSM 103679</strain>
    </source>
</reference>
<gene>
    <name evidence="3" type="ORF">HNP77_001911</name>
</gene>
<evidence type="ECO:0000256" key="1">
    <source>
        <dbReference type="ARBA" id="ARBA00022801"/>
    </source>
</evidence>